<dbReference type="EMBL" id="PFBB01000013">
    <property type="protein sequence ID" value="PIR88643.1"/>
    <property type="molecule type" value="Genomic_DNA"/>
</dbReference>
<dbReference type="Proteomes" id="UP000229615">
    <property type="component" value="Unassembled WGS sequence"/>
</dbReference>
<name>A0A2H0UQH3_9BACT</name>
<dbReference type="AlphaFoldDB" id="A0A2H0UQH3"/>
<accession>A0A2H0UQH3</accession>
<evidence type="ECO:0000313" key="1">
    <source>
        <dbReference type="EMBL" id="PIR88643.1"/>
    </source>
</evidence>
<reference evidence="2" key="1">
    <citation type="submission" date="2017-09" db="EMBL/GenBank/DDBJ databases">
        <title>Depth-based differentiation of microbial function through sediment-hosted aquifers and enrichment of novel symbionts in the deep terrestrial subsurface.</title>
        <authorList>
            <person name="Probst A.J."/>
            <person name="Ladd B."/>
            <person name="Jarett J.K."/>
            <person name="Geller-Mcgrath D.E."/>
            <person name="Sieber C.M.K."/>
            <person name="Emerson J.B."/>
            <person name="Anantharaman K."/>
            <person name="Thomas B.C."/>
            <person name="Malmstrom R."/>
            <person name="Stieglmeier M."/>
            <person name="Klingl A."/>
            <person name="Woyke T."/>
            <person name="Ryan C.M."/>
            <person name="Banfield J.F."/>
        </authorList>
    </citation>
    <scope>NUCLEOTIDE SEQUENCE [LARGE SCALE GENOMIC DNA]</scope>
</reference>
<gene>
    <name evidence="1" type="ORF">COU09_01155</name>
</gene>
<protein>
    <recommendedName>
        <fullName evidence="3">TraB family protein</fullName>
    </recommendedName>
</protein>
<evidence type="ECO:0008006" key="3">
    <source>
        <dbReference type="Google" id="ProtNLM"/>
    </source>
</evidence>
<comment type="caution">
    <text evidence="1">The sequence shown here is derived from an EMBL/GenBank/DDBJ whole genome shotgun (WGS) entry which is preliminary data.</text>
</comment>
<proteinExistence type="predicted"/>
<sequence>MSVFEKSQYNPVLRLGPNSVGQVLYFFGAVHTNKYTDIQFKNLRKFWDKFLSVTKNEKTVFIEGVLHELPPDYKEAIKVYGETGAIGWLAREAGIEIVHAEPSEDLQRESLCGLFDSKVVAYSIIIQNLGVWFRHESQTDFEEALNRVLKREAKFSDIYGFTTDKSWFSSQHEKLFPHQTLEDKQFLDSISDPRNNNTVVNEIVACRSKFRDKHILSLIKKVFQSGKSIFIVYGKGHLATLESSIQKLVTDIS</sequence>
<organism evidence="1 2">
    <name type="scientific">Candidatus Harrisonbacteria bacterium CG10_big_fil_rev_8_21_14_0_10_44_23</name>
    <dbReference type="NCBI Taxonomy" id="1974585"/>
    <lineage>
        <taxon>Bacteria</taxon>
        <taxon>Candidatus Harrisoniibacteriota</taxon>
    </lineage>
</organism>
<evidence type="ECO:0000313" key="2">
    <source>
        <dbReference type="Proteomes" id="UP000229615"/>
    </source>
</evidence>